<proteinExistence type="predicted"/>
<gene>
    <name evidence="1" type="ORF">UV56_C0019G0003</name>
</gene>
<reference evidence="1 2" key="1">
    <citation type="journal article" date="2015" name="Nature">
        <title>rRNA introns, odd ribosomes, and small enigmatic genomes across a large radiation of phyla.</title>
        <authorList>
            <person name="Brown C.T."/>
            <person name="Hug L.A."/>
            <person name="Thomas B.C."/>
            <person name="Sharon I."/>
            <person name="Castelle C.J."/>
            <person name="Singh A."/>
            <person name="Wilkins M.J."/>
            <person name="Williams K.H."/>
            <person name="Banfield J.F."/>
        </authorList>
    </citation>
    <scope>NUCLEOTIDE SEQUENCE [LARGE SCALE GENOMIC DNA]</scope>
</reference>
<evidence type="ECO:0000313" key="1">
    <source>
        <dbReference type="EMBL" id="KKS80378.1"/>
    </source>
</evidence>
<name>A0A0G1F0N2_9BACT</name>
<dbReference type="Proteomes" id="UP000034611">
    <property type="component" value="Unassembled WGS sequence"/>
</dbReference>
<organism evidence="1 2">
    <name type="scientific">Candidatus Woesebacteria bacterium GW2011_GWC1_43_10b</name>
    <dbReference type="NCBI Taxonomy" id="1618585"/>
    <lineage>
        <taxon>Bacteria</taxon>
        <taxon>Candidatus Woeseibacteriota</taxon>
    </lineage>
</organism>
<sequence length="183" mass="21591">MLLMTELKDESQQSKIEQELSNLWGSAREVFEEAEKRHRLKYGEVATFHIRPKSFPLQNKIVGHLRQKFQKVTLPIDLQIFHRPENYRLGNLGQTAWAPETDVVSLTFRHVERGTLHDKVGYLVYSLHNVGYITDPWLYIEETPKWNGRIPRGIRTFRLDAPEVNLFLKSLDIVQKFNNIHQR</sequence>
<evidence type="ECO:0000313" key="2">
    <source>
        <dbReference type="Proteomes" id="UP000034611"/>
    </source>
</evidence>
<comment type="caution">
    <text evidence="1">The sequence shown here is derived from an EMBL/GenBank/DDBJ whole genome shotgun (WGS) entry which is preliminary data.</text>
</comment>
<dbReference type="AlphaFoldDB" id="A0A0G1F0N2"/>
<dbReference type="EMBL" id="LCEY01000019">
    <property type="protein sequence ID" value="KKS80378.1"/>
    <property type="molecule type" value="Genomic_DNA"/>
</dbReference>
<accession>A0A0G1F0N2</accession>
<protein>
    <submittedName>
        <fullName evidence="1">Uncharacterized protein</fullName>
    </submittedName>
</protein>